<gene>
    <name evidence="5" type="ORF">JOE69_002424</name>
</gene>
<comment type="caution">
    <text evidence="5">The sequence shown here is derived from an EMBL/GenBank/DDBJ whole genome shotgun (WGS) entry which is preliminary data.</text>
</comment>
<protein>
    <submittedName>
        <fullName evidence="5">ArsR family transcriptional regulator</fullName>
    </submittedName>
</protein>
<dbReference type="InterPro" id="IPR011991">
    <property type="entry name" value="ArsR-like_HTH"/>
</dbReference>
<dbReference type="PANTHER" id="PTHR33154:SF33">
    <property type="entry name" value="TRANSCRIPTIONAL REPRESSOR SDPR"/>
    <property type="match status" value="1"/>
</dbReference>
<dbReference type="InterPro" id="IPR036390">
    <property type="entry name" value="WH_DNA-bd_sf"/>
</dbReference>
<organism evidence="5 6">
    <name type="scientific">Arthrobacter russicus</name>
    <dbReference type="NCBI Taxonomy" id="172040"/>
    <lineage>
        <taxon>Bacteria</taxon>
        <taxon>Bacillati</taxon>
        <taxon>Actinomycetota</taxon>
        <taxon>Actinomycetes</taxon>
        <taxon>Micrococcales</taxon>
        <taxon>Micrococcaceae</taxon>
        <taxon>Arthrobacter</taxon>
    </lineage>
</organism>
<proteinExistence type="predicted"/>
<reference evidence="5 6" key="1">
    <citation type="submission" date="2023-07" db="EMBL/GenBank/DDBJ databases">
        <title>Sequencing the genomes of 1000 actinobacteria strains.</title>
        <authorList>
            <person name="Klenk H.-P."/>
        </authorList>
    </citation>
    <scope>NUCLEOTIDE SEQUENCE [LARGE SCALE GENOMIC DNA]</scope>
    <source>
        <strain evidence="5 6">DSM 14555</strain>
    </source>
</reference>
<evidence type="ECO:0000256" key="2">
    <source>
        <dbReference type="ARBA" id="ARBA00023125"/>
    </source>
</evidence>
<evidence type="ECO:0000259" key="4">
    <source>
        <dbReference type="PROSITE" id="PS50987"/>
    </source>
</evidence>
<feature type="domain" description="HTH arsR-type" evidence="4">
    <location>
        <begin position="1"/>
        <end position="89"/>
    </location>
</feature>
<dbReference type="Pfam" id="PF01022">
    <property type="entry name" value="HTH_5"/>
    <property type="match status" value="1"/>
</dbReference>
<accession>A0ABU1JFL2</accession>
<dbReference type="Gene3D" id="1.10.10.10">
    <property type="entry name" value="Winged helix-like DNA-binding domain superfamily/Winged helix DNA-binding domain"/>
    <property type="match status" value="1"/>
</dbReference>
<dbReference type="PRINTS" id="PR00778">
    <property type="entry name" value="HTHARSR"/>
</dbReference>
<evidence type="ECO:0000256" key="1">
    <source>
        <dbReference type="ARBA" id="ARBA00023015"/>
    </source>
</evidence>
<dbReference type="PROSITE" id="PS50987">
    <property type="entry name" value="HTH_ARSR_2"/>
    <property type="match status" value="1"/>
</dbReference>
<sequence>MVNEDVFTVLAEQTRREILAALRDGDKAVGELVDELGASQPTVSKHLRVLREAGLVTMRAEGQRRYYKLETAPLNGISQWLDGFGLPSTRPLLVEGPATEPSAALAVAENELSIPEGDPESMPQQIGRSVGRAATKAADLLANLPKFGRRKES</sequence>
<dbReference type="RefSeq" id="WP_309799081.1">
    <property type="nucleotide sequence ID" value="NZ_BAAAHY010000005.1"/>
</dbReference>
<keyword evidence="3" id="KW-0804">Transcription</keyword>
<dbReference type="PANTHER" id="PTHR33154">
    <property type="entry name" value="TRANSCRIPTIONAL REGULATOR, ARSR FAMILY"/>
    <property type="match status" value="1"/>
</dbReference>
<dbReference type="CDD" id="cd00090">
    <property type="entry name" value="HTH_ARSR"/>
    <property type="match status" value="1"/>
</dbReference>
<evidence type="ECO:0000313" key="6">
    <source>
        <dbReference type="Proteomes" id="UP001185069"/>
    </source>
</evidence>
<keyword evidence="2" id="KW-0238">DNA-binding</keyword>
<evidence type="ECO:0000256" key="3">
    <source>
        <dbReference type="ARBA" id="ARBA00023163"/>
    </source>
</evidence>
<dbReference type="NCBIfam" id="NF033788">
    <property type="entry name" value="HTH_metalloreg"/>
    <property type="match status" value="1"/>
</dbReference>
<dbReference type="Proteomes" id="UP001185069">
    <property type="component" value="Unassembled WGS sequence"/>
</dbReference>
<dbReference type="InterPro" id="IPR036388">
    <property type="entry name" value="WH-like_DNA-bd_sf"/>
</dbReference>
<dbReference type="SUPFAM" id="SSF46785">
    <property type="entry name" value="Winged helix' DNA-binding domain"/>
    <property type="match status" value="1"/>
</dbReference>
<dbReference type="InterPro" id="IPR051081">
    <property type="entry name" value="HTH_MetalResp_TranReg"/>
</dbReference>
<name>A0ABU1JFL2_9MICC</name>
<dbReference type="SMART" id="SM00418">
    <property type="entry name" value="HTH_ARSR"/>
    <property type="match status" value="1"/>
</dbReference>
<keyword evidence="1" id="KW-0805">Transcription regulation</keyword>
<dbReference type="EMBL" id="JAVDQF010000001">
    <property type="protein sequence ID" value="MDR6270186.1"/>
    <property type="molecule type" value="Genomic_DNA"/>
</dbReference>
<evidence type="ECO:0000313" key="5">
    <source>
        <dbReference type="EMBL" id="MDR6270186.1"/>
    </source>
</evidence>
<dbReference type="InterPro" id="IPR001845">
    <property type="entry name" value="HTH_ArsR_DNA-bd_dom"/>
</dbReference>
<keyword evidence="6" id="KW-1185">Reference proteome</keyword>